<gene>
    <name evidence="1" type="ORF">TanjilG_27867</name>
</gene>
<keyword evidence="2" id="KW-1185">Reference proteome</keyword>
<organism evidence="1 2">
    <name type="scientific">Lupinus angustifolius</name>
    <name type="common">Narrow-leaved blue lupine</name>
    <dbReference type="NCBI Taxonomy" id="3871"/>
    <lineage>
        <taxon>Eukaryota</taxon>
        <taxon>Viridiplantae</taxon>
        <taxon>Streptophyta</taxon>
        <taxon>Embryophyta</taxon>
        <taxon>Tracheophyta</taxon>
        <taxon>Spermatophyta</taxon>
        <taxon>Magnoliopsida</taxon>
        <taxon>eudicotyledons</taxon>
        <taxon>Gunneridae</taxon>
        <taxon>Pentapetalae</taxon>
        <taxon>rosids</taxon>
        <taxon>fabids</taxon>
        <taxon>Fabales</taxon>
        <taxon>Fabaceae</taxon>
        <taxon>Papilionoideae</taxon>
        <taxon>50 kb inversion clade</taxon>
        <taxon>genistoids sensu lato</taxon>
        <taxon>core genistoids</taxon>
        <taxon>Genisteae</taxon>
        <taxon>Lupinus</taxon>
    </lineage>
</organism>
<accession>A0A4P1RHF4</accession>
<evidence type="ECO:0000313" key="1">
    <source>
        <dbReference type="EMBL" id="OIW10921.1"/>
    </source>
</evidence>
<dbReference type="Gramene" id="OIW10921">
    <property type="protein sequence ID" value="OIW10921"/>
    <property type="gene ID" value="TanjilG_27867"/>
</dbReference>
<protein>
    <submittedName>
        <fullName evidence="1">Uncharacterized protein</fullName>
    </submittedName>
</protein>
<dbReference type="EMBL" id="CM007366">
    <property type="protein sequence ID" value="OIW10921.1"/>
    <property type="molecule type" value="Genomic_DNA"/>
</dbReference>
<dbReference type="Proteomes" id="UP000188354">
    <property type="component" value="Chromosome LG06"/>
</dbReference>
<proteinExistence type="predicted"/>
<sequence length="63" mass="7409">MKSQEIKIKIKKIQVPPQMKSQEIHHFPCINYKVIQRLKIKRVVLLINGQNLFLGSWDSLLVP</sequence>
<name>A0A4P1RHF4_LUPAN</name>
<evidence type="ECO:0000313" key="2">
    <source>
        <dbReference type="Proteomes" id="UP000188354"/>
    </source>
</evidence>
<dbReference type="AlphaFoldDB" id="A0A4P1RHF4"/>
<reference evidence="1 2" key="1">
    <citation type="journal article" date="2017" name="Plant Biotechnol. J.">
        <title>A comprehensive draft genome sequence for lupin (Lupinus angustifolius), an emerging health food: insights into plant-microbe interactions and legume evolution.</title>
        <authorList>
            <person name="Hane J.K."/>
            <person name="Ming Y."/>
            <person name="Kamphuis L.G."/>
            <person name="Nelson M.N."/>
            <person name="Garg G."/>
            <person name="Atkins C.A."/>
            <person name="Bayer P.E."/>
            <person name="Bravo A."/>
            <person name="Bringans S."/>
            <person name="Cannon S."/>
            <person name="Edwards D."/>
            <person name="Foley R."/>
            <person name="Gao L.L."/>
            <person name="Harrison M.J."/>
            <person name="Huang W."/>
            <person name="Hurgobin B."/>
            <person name="Li S."/>
            <person name="Liu C.W."/>
            <person name="McGrath A."/>
            <person name="Morahan G."/>
            <person name="Murray J."/>
            <person name="Weller J."/>
            <person name="Jian J."/>
            <person name="Singh K.B."/>
        </authorList>
    </citation>
    <scope>NUCLEOTIDE SEQUENCE [LARGE SCALE GENOMIC DNA]</scope>
    <source>
        <strain evidence="2">cv. Tanjil</strain>
        <tissue evidence="1">Whole plant</tissue>
    </source>
</reference>